<evidence type="ECO:0000256" key="5">
    <source>
        <dbReference type="ARBA" id="ARBA00023002"/>
    </source>
</evidence>
<sequence length="223" mass="24922">MDVFEALASRRSIRGFRPDPVPRATLERLLEAAARAPSGSNIQPWHVRVTQGAEQARLTAEVRAAHLAGAMVPREYHYYPRQWREPYQARRRACGFGLYELAGVARGDKAAGQAQRLRNFDFFDAPVGLFFTIDRDMEQGSWLDYGMFLQSIMLAARGLGLDTCPQAAWCDHHDIVRRVLGLRDDQMLVCGMSLGVADPDVAVNRLVTERAPLADFVTFGTEA</sequence>
<dbReference type="CDD" id="cd02136">
    <property type="entry name" value="PnbA_NfnB-like"/>
    <property type="match status" value="1"/>
</dbReference>
<feature type="domain" description="Nitroreductase" evidence="6">
    <location>
        <begin position="8"/>
        <end position="195"/>
    </location>
</feature>
<evidence type="ECO:0000259" key="6">
    <source>
        <dbReference type="Pfam" id="PF00881"/>
    </source>
</evidence>
<protein>
    <submittedName>
        <fullName evidence="7">Nitroreductase</fullName>
    </submittedName>
</protein>
<comment type="cofactor">
    <cofactor evidence="1">
        <name>FMN</name>
        <dbReference type="ChEBI" id="CHEBI:58210"/>
    </cofactor>
</comment>
<evidence type="ECO:0000256" key="4">
    <source>
        <dbReference type="ARBA" id="ARBA00022643"/>
    </source>
</evidence>
<keyword evidence="5" id="KW-0560">Oxidoreductase</keyword>
<organism evidence="7 8">
    <name type="scientific">Falsiroseomonas oleicola</name>
    <dbReference type="NCBI Taxonomy" id="2801474"/>
    <lineage>
        <taxon>Bacteria</taxon>
        <taxon>Pseudomonadati</taxon>
        <taxon>Pseudomonadota</taxon>
        <taxon>Alphaproteobacteria</taxon>
        <taxon>Acetobacterales</taxon>
        <taxon>Roseomonadaceae</taxon>
        <taxon>Falsiroseomonas</taxon>
    </lineage>
</organism>
<dbReference type="Pfam" id="PF00881">
    <property type="entry name" value="Nitroreductase"/>
    <property type="match status" value="1"/>
</dbReference>
<keyword evidence="8" id="KW-1185">Reference proteome</keyword>
<evidence type="ECO:0000256" key="3">
    <source>
        <dbReference type="ARBA" id="ARBA00022630"/>
    </source>
</evidence>
<dbReference type="Proteomes" id="UP000689967">
    <property type="component" value="Unassembled WGS sequence"/>
</dbReference>
<evidence type="ECO:0000256" key="2">
    <source>
        <dbReference type="ARBA" id="ARBA00007118"/>
    </source>
</evidence>
<evidence type="ECO:0000313" key="7">
    <source>
        <dbReference type="EMBL" id="MBU8546215.1"/>
    </source>
</evidence>
<comment type="similarity">
    <text evidence="2">Belongs to the nitroreductase family.</text>
</comment>
<evidence type="ECO:0000256" key="1">
    <source>
        <dbReference type="ARBA" id="ARBA00001917"/>
    </source>
</evidence>
<dbReference type="PANTHER" id="PTHR43673">
    <property type="entry name" value="NAD(P)H NITROREDUCTASE YDGI-RELATED"/>
    <property type="match status" value="1"/>
</dbReference>
<dbReference type="InterPro" id="IPR029479">
    <property type="entry name" value="Nitroreductase"/>
</dbReference>
<keyword evidence="4" id="KW-0288">FMN</keyword>
<accession>A0ABS6HBV1</accession>
<name>A0ABS6HBV1_9PROT</name>
<comment type="caution">
    <text evidence="7">The sequence shown here is derived from an EMBL/GenBank/DDBJ whole genome shotgun (WGS) entry which is preliminary data.</text>
</comment>
<keyword evidence="3" id="KW-0285">Flavoprotein</keyword>
<gene>
    <name evidence="7" type="ORF">JJQ90_21015</name>
</gene>
<reference evidence="7 8" key="1">
    <citation type="submission" date="2021-01" db="EMBL/GenBank/DDBJ databases">
        <title>Roseomonas sp. nov, a bacterium isolated from an oil production mixture in Yumen Oilfield.</title>
        <authorList>
            <person name="Wu D."/>
        </authorList>
    </citation>
    <scope>NUCLEOTIDE SEQUENCE [LARGE SCALE GENOMIC DNA]</scope>
    <source>
        <strain evidence="7 8">ROY-5-3</strain>
    </source>
</reference>
<dbReference type="PANTHER" id="PTHR43673:SF2">
    <property type="entry name" value="NITROREDUCTASE"/>
    <property type="match status" value="1"/>
</dbReference>
<evidence type="ECO:0000313" key="8">
    <source>
        <dbReference type="Proteomes" id="UP000689967"/>
    </source>
</evidence>
<proteinExistence type="inferred from homology"/>
<dbReference type="RefSeq" id="WP_216878237.1">
    <property type="nucleotide sequence ID" value="NZ_JAERQM010000007.1"/>
</dbReference>
<dbReference type="EMBL" id="JAERQM010000007">
    <property type="protein sequence ID" value="MBU8546215.1"/>
    <property type="molecule type" value="Genomic_DNA"/>
</dbReference>